<feature type="non-terminal residue" evidence="2">
    <location>
        <position position="85"/>
    </location>
</feature>
<sequence length="85" mass="9531">GSPTAEPRSLRAAAGAPQREPHRRGHKRRRHGPPPTLQQADPPPQPLLDARARPVHLLFLYAPRRRRPRPLRLYGGPQRPALPGI</sequence>
<feature type="compositionally biased region" description="Basic residues" evidence="1">
    <location>
        <begin position="21"/>
        <end position="32"/>
    </location>
</feature>
<dbReference type="EMBL" id="CADCVL010000071">
    <property type="protein sequence ID" value="CAA9467555.1"/>
    <property type="molecule type" value="Genomic_DNA"/>
</dbReference>
<feature type="region of interest" description="Disordered" evidence="1">
    <location>
        <begin position="63"/>
        <end position="85"/>
    </location>
</feature>
<proteinExistence type="predicted"/>
<protein>
    <submittedName>
        <fullName evidence="2">Phytoene dehydrogenase and related proteins</fullName>
    </submittedName>
</protein>
<organism evidence="2">
    <name type="scientific">uncultured Solirubrobacteraceae bacterium</name>
    <dbReference type="NCBI Taxonomy" id="1162706"/>
    <lineage>
        <taxon>Bacteria</taxon>
        <taxon>Bacillati</taxon>
        <taxon>Actinomycetota</taxon>
        <taxon>Thermoleophilia</taxon>
        <taxon>Solirubrobacterales</taxon>
        <taxon>Solirubrobacteraceae</taxon>
        <taxon>environmental samples</taxon>
    </lineage>
</organism>
<feature type="non-terminal residue" evidence="2">
    <location>
        <position position="1"/>
    </location>
</feature>
<reference evidence="2" key="1">
    <citation type="submission" date="2020-02" db="EMBL/GenBank/DDBJ databases">
        <authorList>
            <person name="Meier V. D."/>
        </authorList>
    </citation>
    <scope>NUCLEOTIDE SEQUENCE</scope>
    <source>
        <strain evidence="2">AVDCRST_MAG65</strain>
    </source>
</reference>
<feature type="region of interest" description="Disordered" evidence="1">
    <location>
        <begin position="1"/>
        <end position="51"/>
    </location>
</feature>
<evidence type="ECO:0000256" key="1">
    <source>
        <dbReference type="SAM" id="MobiDB-lite"/>
    </source>
</evidence>
<gene>
    <name evidence="2" type="ORF">AVDCRST_MAG65-443</name>
</gene>
<evidence type="ECO:0000313" key="2">
    <source>
        <dbReference type="EMBL" id="CAA9467555.1"/>
    </source>
</evidence>
<dbReference type="AlphaFoldDB" id="A0A6J4RE74"/>
<feature type="compositionally biased region" description="Pro residues" evidence="1">
    <location>
        <begin position="33"/>
        <end position="46"/>
    </location>
</feature>
<accession>A0A6J4RE74</accession>
<name>A0A6J4RE74_9ACTN</name>